<accession>A0AAD7NUE1</accession>
<dbReference type="EMBL" id="JARKIB010000010">
    <property type="protein sequence ID" value="KAJ7775390.1"/>
    <property type="molecule type" value="Genomic_DNA"/>
</dbReference>
<evidence type="ECO:0000313" key="1">
    <source>
        <dbReference type="EMBL" id="KAJ7775390.1"/>
    </source>
</evidence>
<comment type="caution">
    <text evidence="1">The sequence shown here is derived from an EMBL/GenBank/DDBJ whole genome shotgun (WGS) entry which is preliminary data.</text>
</comment>
<proteinExistence type="predicted"/>
<reference evidence="1" key="1">
    <citation type="submission" date="2023-03" db="EMBL/GenBank/DDBJ databases">
        <title>Massive genome expansion in bonnet fungi (Mycena s.s.) driven by repeated elements and novel gene families across ecological guilds.</title>
        <authorList>
            <consortium name="Lawrence Berkeley National Laboratory"/>
            <person name="Harder C.B."/>
            <person name="Miyauchi S."/>
            <person name="Viragh M."/>
            <person name="Kuo A."/>
            <person name="Thoen E."/>
            <person name="Andreopoulos B."/>
            <person name="Lu D."/>
            <person name="Skrede I."/>
            <person name="Drula E."/>
            <person name="Henrissat B."/>
            <person name="Morin E."/>
            <person name="Kohler A."/>
            <person name="Barry K."/>
            <person name="LaButti K."/>
            <person name="Morin E."/>
            <person name="Salamov A."/>
            <person name="Lipzen A."/>
            <person name="Mereny Z."/>
            <person name="Hegedus B."/>
            <person name="Baldrian P."/>
            <person name="Stursova M."/>
            <person name="Weitz H."/>
            <person name="Taylor A."/>
            <person name="Grigoriev I.V."/>
            <person name="Nagy L.G."/>
            <person name="Martin F."/>
            <person name="Kauserud H."/>
        </authorList>
    </citation>
    <scope>NUCLEOTIDE SEQUENCE</scope>
    <source>
        <strain evidence="1">CBHHK182m</strain>
    </source>
</reference>
<protein>
    <submittedName>
        <fullName evidence="1">Uncharacterized protein</fullName>
    </submittedName>
</protein>
<organism evidence="1 2">
    <name type="scientific">Mycena metata</name>
    <dbReference type="NCBI Taxonomy" id="1033252"/>
    <lineage>
        <taxon>Eukaryota</taxon>
        <taxon>Fungi</taxon>
        <taxon>Dikarya</taxon>
        <taxon>Basidiomycota</taxon>
        <taxon>Agaricomycotina</taxon>
        <taxon>Agaricomycetes</taxon>
        <taxon>Agaricomycetidae</taxon>
        <taxon>Agaricales</taxon>
        <taxon>Marasmiineae</taxon>
        <taxon>Mycenaceae</taxon>
        <taxon>Mycena</taxon>
    </lineage>
</organism>
<evidence type="ECO:0000313" key="2">
    <source>
        <dbReference type="Proteomes" id="UP001215598"/>
    </source>
</evidence>
<dbReference type="Proteomes" id="UP001215598">
    <property type="component" value="Unassembled WGS sequence"/>
</dbReference>
<keyword evidence="2" id="KW-1185">Reference proteome</keyword>
<gene>
    <name evidence="1" type="ORF">B0H16DRAFT_43511</name>
</gene>
<sequence length="223" mass="25574">MRRLIPAAEAECRVGTIRQLPEACKDFSYALVHSQTATKKSSVSSQTHAVRPIHGWRDLQLPDPPSSAFPQTLSPPKDLIAASPHRSSIQLPFPSRLSHYAPPLPRHHTRFLRSSEFRRYRKWIGTRSRDEDTTLRRRRRATAFGTPLMHYVRSIHLLGIEYFPTISLTRLPISAPRSLAPPRLEVHLCEHLLLQSTVSPVRARASRISLVHRLRVRRWAVCI</sequence>
<name>A0AAD7NUE1_9AGAR</name>
<dbReference type="AlphaFoldDB" id="A0AAD7NUE1"/>